<protein>
    <submittedName>
        <fullName evidence="9">Cation transporting ATPase PacS</fullName>
    </submittedName>
</protein>
<dbReference type="Gene3D" id="2.70.150.10">
    <property type="entry name" value="Calcium-transporting ATPase, cytoplasmic transduction domain A"/>
    <property type="match status" value="1"/>
</dbReference>
<dbReference type="InterPro" id="IPR059000">
    <property type="entry name" value="ATPase_P-type_domA"/>
</dbReference>
<dbReference type="GO" id="GO:0005507">
    <property type="term" value="F:copper ion binding"/>
    <property type="evidence" value="ECO:0007669"/>
    <property type="project" value="TreeGrafter"/>
</dbReference>
<dbReference type="PATRIC" id="fig|45073.5.peg.1677"/>
<keyword evidence="6 7" id="KW-0472">Membrane</keyword>
<feature type="transmembrane region" description="Helical" evidence="7">
    <location>
        <begin position="393"/>
        <end position="414"/>
    </location>
</feature>
<evidence type="ECO:0000256" key="5">
    <source>
        <dbReference type="ARBA" id="ARBA00022989"/>
    </source>
</evidence>
<evidence type="ECO:0000256" key="6">
    <source>
        <dbReference type="ARBA" id="ARBA00023136"/>
    </source>
</evidence>
<accession>A0A0W0Y0U2</accession>
<dbReference type="SUPFAM" id="SSF81653">
    <property type="entry name" value="Calcium ATPase, transduction domain A"/>
    <property type="match status" value="1"/>
</dbReference>
<dbReference type="GO" id="GO:0012505">
    <property type="term" value="C:endomembrane system"/>
    <property type="evidence" value="ECO:0007669"/>
    <property type="project" value="UniProtKB-SubCell"/>
</dbReference>
<dbReference type="InterPro" id="IPR023299">
    <property type="entry name" value="ATPase_P-typ_cyto_dom_N"/>
</dbReference>
<evidence type="ECO:0000259" key="8">
    <source>
        <dbReference type="Pfam" id="PF00122"/>
    </source>
</evidence>
<dbReference type="GO" id="GO:0005524">
    <property type="term" value="F:ATP binding"/>
    <property type="evidence" value="ECO:0007669"/>
    <property type="project" value="InterPro"/>
</dbReference>
<feature type="transmembrane region" description="Helical" evidence="7">
    <location>
        <begin position="152"/>
        <end position="173"/>
    </location>
</feature>
<keyword evidence="10" id="KW-1185">Reference proteome</keyword>
<dbReference type="Gene3D" id="3.40.50.1000">
    <property type="entry name" value="HAD superfamily/HAD-like"/>
    <property type="match status" value="1"/>
</dbReference>
<dbReference type="SUPFAM" id="SSF56784">
    <property type="entry name" value="HAD-like"/>
    <property type="match status" value="1"/>
</dbReference>
<reference evidence="9 10" key="1">
    <citation type="submission" date="2015-11" db="EMBL/GenBank/DDBJ databases">
        <title>Genomic analysis of 38 Legionella species identifies large and diverse effector repertoires.</title>
        <authorList>
            <person name="Burstein D."/>
            <person name="Amaro F."/>
            <person name="Zusman T."/>
            <person name="Lifshitz Z."/>
            <person name="Cohen O."/>
            <person name="Gilbert J.A."/>
            <person name="Pupko T."/>
            <person name="Shuman H.A."/>
            <person name="Segal G."/>
        </authorList>
    </citation>
    <scope>NUCLEOTIDE SEQUENCE [LARGE SCALE GENOMIC DNA]</scope>
    <source>
        <strain evidence="9 10">CDC#1442-AUS-E</strain>
    </source>
</reference>
<dbReference type="InterPro" id="IPR008250">
    <property type="entry name" value="ATPase_P-typ_transduc_dom_A_sf"/>
</dbReference>
<dbReference type="AlphaFoldDB" id="A0A0W0Y0U2"/>
<feature type="domain" description="P-type ATPase A" evidence="8">
    <location>
        <begin position="249"/>
        <end position="345"/>
    </location>
</feature>
<dbReference type="PANTHER" id="PTHR43520">
    <property type="entry name" value="ATP7, ISOFORM B"/>
    <property type="match status" value="1"/>
</dbReference>
<evidence type="ECO:0000256" key="3">
    <source>
        <dbReference type="ARBA" id="ARBA00022723"/>
    </source>
</evidence>
<dbReference type="GO" id="GO:0055070">
    <property type="term" value="P:copper ion homeostasis"/>
    <property type="evidence" value="ECO:0007669"/>
    <property type="project" value="TreeGrafter"/>
</dbReference>
<dbReference type="SUPFAM" id="SSF81665">
    <property type="entry name" value="Calcium ATPase, transmembrane domain M"/>
    <property type="match status" value="1"/>
</dbReference>
<dbReference type="EMBL" id="LNYS01000008">
    <property type="protein sequence ID" value="KTD50262.1"/>
    <property type="molecule type" value="Genomic_DNA"/>
</dbReference>
<dbReference type="InterPro" id="IPR023298">
    <property type="entry name" value="ATPase_P-typ_TM_dom_sf"/>
</dbReference>
<evidence type="ECO:0000313" key="9">
    <source>
        <dbReference type="EMBL" id="KTD50262.1"/>
    </source>
</evidence>
<keyword evidence="3" id="KW-0479">Metal-binding</keyword>
<evidence type="ECO:0000256" key="4">
    <source>
        <dbReference type="ARBA" id="ARBA00022967"/>
    </source>
</evidence>
<dbReference type="Gene3D" id="3.40.1110.10">
    <property type="entry name" value="Calcium-transporting ATPase, cytoplasmic domain N"/>
    <property type="match status" value="1"/>
</dbReference>
<dbReference type="Proteomes" id="UP000054618">
    <property type="component" value="Unassembled WGS sequence"/>
</dbReference>
<dbReference type="NCBIfam" id="TIGR01494">
    <property type="entry name" value="ATPase_P-type"/>
    <property type="match status" value="1"/>
</dbReference>
<name>A0A0W0Y0U2_9GAMM</name>
<feature type="transmembrane region" description="Helical" evidence="7">
    <location>
        <begin position="366"/>
        <end position="387"/>
    </location>
</feature>
<dbReference type="InterPro" id="IPR001757">
    <property type="entry name" value="P_typ_ATPase"/>
</dbReference>
<dbReference type="GO" id="GO:0016020">
    <property type="term" value="C:membrane"/>
    <property type="evidence" value="ECO:0007669"/>
    <property type="project" value="InterPro"/>
</dbReference>
<evidence type="ECO:0000256" key="2">
    <source>
        <dbReference type="ARBA" id="ARBA00022692"/>
    </source>
</evidence>
<dbReference type="InterPro" id="IPR023214">
    <property type="entry name" value="HAD_sf"/>
</dbReference>
<dbReference type="PANTHER" id="PTHR43520:SF8">
    <property type="entry name" value="P-TYPE CU(+) TRANSPORTER"/>
    <property type="match status" value="1"/>
</dbReference>
<dbReference type="Pfam" id="PF00122">
    <property type="entry name" value="E1-E2_ATPase"/>
    <property type="match status" value="1"/>
</dbReference>
<keyword evidence="4" id="KW-1278">Translocase</keyword>
<feature type="transmembrane region" description="Helical" evidence="7">
    <location>
        <begin position="717"/>
        <end position="740"/>
    </location>
</feature>
<evidence type="ECO:0000256" key="7">
    <source>
        <dbReference type="SAM" id="Phobius"/>
    </source>
</evidence>
<dbReference type="OrthoDB" id="2490855at2"/>
<feature type="transmembrane region" description="Helical" evidence="7">
    <location>
        <begin position="185"/>
        <end position="204"/>
    </location>
</feature>
<gene>
    <name evidence="9" type="ORF">Lqui_1587</name>
</gene>
<evidence type="ECO:0000256" key="1">
    <source>
        <dbReference type="ARBA" id="ARBA00004127"/>
    </source>
</evidence>
<dbReference type="GO" id="GO:0016887">
    <property type="term" value="F:ATP hydrolysis activity"/>
    <property type="evidence" value="ECO:0007669"/>
    <property type="project" value="InterPro"/>
</dbReference>
<dbReference type="GO" id="GO:0043682">
    <property type="term" value="F:P-type divalent copper transporter activity"/>
    <property type="evidence" value="ECO:0007669"/>
    <property type="project" value="TreeGrafter"/>
</dbReference>
<feature type="transmembrane region" description="Helical" evidence="7">
    <location>
        <begin position="125"/>
        <end position="146"/>
    </location>
</feature>
<dbReference type="RefSeq" id="WP_058507691.1">
    <property type="nucleotide sequence ID" value="NZ_CAAAIK010000001.1"/>
</dbReference>
<organism evidence="9 10">
    <name type="scientific">Legionella quinlivanii</name>
    <dbReference type="NCBI Taxonomy" id="45073"/>
    <lineage>
        <taxon>Bacteria</taxon>
        <taxon>Pseudomonadati</taxon>
        <taxon>Pseudomonadota</taxon>
        <taxon>Gammaproteobacteria</taxon>
        <taxon>Legionellales</taxon>
        <taxon>Legionellaceae</taxon>
        <taxon>Legionella</taxon>
    </lineage>
</organism>
<feature type="transmembrane region" description="Helical" evidence="7">
    <location>
        <begin position="746"/>
        <end position="763"/>
    </location>
</feature>
<proteinExistence type="predicted"/>
<keyword evidence="2 7" id="KW-0812">Transmembrane</keyword>
<sequence>MTIIYQFSIPDVTCSACTKPIENRLKADFNPSYEYYADPASKTLKVIVWEHNEADVELSGKICGFLDEEMCVNCRFMESYSLSFQTLPKTGTAANPSLPSPESNIEEEGQSTFWMQLKNGLLSHWFQGGVGVTAGFALMILCMFSGGLPLAAMMAIGGISSLLTFLIGFSTFKQAYLDIFKSKKLSMDTLFAISTLVVLVVSLASFFVPWFSMMFEAALLILGFRHIGQAIKNSLTRQLITAQAFEEDLPEFVQVYENEQLTDKPLEEIEKGEILCIFPGEIIPVNGICLTEGCEFYTNEINGYPVPKKLKQGTELLSGLRLTEYSAPLMMRVSHTKAESHLAHMDHALKIAEISKAPIQHTTDRLMQYFIPSVFAIAAVTGLIIGLFFPPVFAIQCAVSVLVSACPCILGLVVPTAMKIGIHKAAQHGVQFSSPEALETAAKVTAVVFDLHGTLTTGIPVVEKVQFLDPVLNQKRIFTYIAALEKKAKHFIGEALFEHTAAFGDEYKSLQIEDFNNKDHSGVSGLIDGFEICIGNEDFMRKHQIAIDIDSSVLDDADSVAYVAINGKLQVYFKLVDPLREDAFRTLEIMRANGIEVFISTGACEETANRYGKRLKIPSSNIRAGRVALAGKDQDHSKSQLIRELKDLGYVVAMVGDAANDSVAVTDADFGVGVQSQSSHVLTLKKAGAIIQSGSLLPIATIFTVARQTMSNITQNLYFTLGYNLFAVLLASTLLIAAGFVLNPGIGASLMILQMGLVFCNLWRFKKQPIPHLESCDAQFENQNGRDSYVDLQQVFKPNDLGLEELVEPESGSLRFHSCKGKQPEEKISAAAAKGMSCC</sequence>
<comment type="subcellular location">
    <subcellularLocation>
        <location evidence="1">Endomembrane system</location>
        <topology evidence="1">Multi-pass membrane protein</topology>
    </subcellularLocation>
</comment>
<comment type="caution">
    <text evidence="9">The sequence shown here is derived from an EMBL/GenBank/DDBJ whole genome shotgun (WGS) entry which is preliminary data.</text>
</comment>
<dbReference type="STRING" id="45073.Lqui_1587"/>
<dbReference type="InterPro" id="IPR036412">
    <property type="entry name" value="HAD-like_sf"/>
</dbReference>
<keyword evidence="5 7" id="KW-1133">Transmembrane helix</keyword>
<dbReference type="Pfam" id="PF00702">
    <property type="entry name" value="Hydrolase"/>
    <property type="match status" value="1"/>
</dbReference>
<evidence type="ECO:0000313" key="10">
    <source>
        <dbReference type="Proteomes" id="UP000054618"/>
    </source>
</evidence>